<dbReference type="InterPro" id="IPR003430">
    <property type="entry name" value="Phenol_Hydrox"/>
</dbReference>
<dbReference type="RefSeq" id="WP_127826834.1">
    <property type="nucleotide sequence ID" value="NZ_RZYA01000002.1"/>
</dbReference>
<dbReference type="AlphaFoldDB" id="A0A437PZL4"/>
<gene>
    <name evidence="5" type="ORF">EOT10_05065</name>
</gene>
<dbReference type="SUPFAM" id="SSF47240">
    <property type="entry name" value="Ferritin-like"/>
    <property type="match status" value="1"/>
</dbReference>
<organism evidence="5 6">
    <name type="scientific">Streptomyces antnestii</name>
    <dbReference type="NCBI Taxonomy" id="2494256"/>
    <lineage>
        <taxon>Bacteria</taxon>
        <taxon>Bacillati</taxon>
        <taxon>Actinomycetota</taxon>
        <taxon>Actinomycetes</taxon>
        <taxon>Kitasatosporales</taxon>
        <taxon>Streptomycetaceae</taxon>
        <taxon>Streptomyces</taxon>
    </lineage>
</organism>
<comment type="caution">
    <text evidence="5">The sequence shown here is derived from an EMBL/GenBank/DDBJ whole genome shotgun (WGS) entry which is preliminary data.</text>
</comment>
<dbReference type="EMBL" id="RZYA01000002">
    <property type="protein sequence ID" value="RVU27678.1"/>
    <property type="molecule type" value="Genomic_DNA"/>
</dbReference>
<dbReference type="InterPro" id="IPR012348">
    <property type="entry name" value="RNR-like"/>
</dbReference>
<accession>A0A437PZL4</accession>
<evidence type="ECO:0000256" key="4">
    <source>
        <dbReference type="ARBA" id="ARBA00048941"/>
    </source>
</evidence>
<dbReference type="Proteomes" id="UP000283128">
    <property type="component" value="Unassembled WGS sequence"/>
</dbReference>
<dbReference type="OrthoDB" id="7591937at2"/>
<evidence type="ECO:0000313" key="5">
    <source>
        <dbReference type="EMBL" id="RVU27678.1"/>
    </source>
</evidence>
<name>A0A437PZL4_9ACTN</name>
<protein>
    <recommendedName>
        <fullName evidence="1">propane 2-monooxygenase</fullName>
        <ecNumber evidence="1">1.14.13.227</ecNumber>
    </recommendedName>
</protein>
<reference evidence="5 6" key="1">
    <citation type="submission" date="2019-01" db="EMBL/GenBank/DDBJ databases">
        <title>Genome sequences of Streptomyces and Rhizobium isolates collected from root and soil.</title>
        <authorList>
            <person name="Chhettri S."/>
            <person name="Sevigny J.L."/>
            <person name="Sen A."/>
            <person name="Ennis N."/>
            <person name="Tisa L."/>
        </authorList>
    </citation>
    <scope>NUCLEOTIDE SEQUENCE [LARGE SCALE GENOMIC DNA]</scope>
    <source>
        <strain evidence="5 6">San01</strain>
    </source>
</reference>
<comment type="catalytic activity">
    <reaction evidence="4">
        <text>propane + NADH + O2 + H(+) = propan-2-ol + NAD(+) + H2O</text>
        <dbReference type="Rhea" id="RHEA:49992"/>
        <dbReference type="ChEBI" id="CHEBI:15377"/>
        <dbReference type="ChEBI" id="CHEBI:15378"/>
        <dbReference type="ChEBI" id="CHEBI:15379"/>
        <dbReference type="ChEBI" id="CHEBI:17824"/>
        <dbReference type="ChEBI" id="CHEBI:32879"/>
        <dbReference type="ChEBI" id="CHEBI:57540"/>
        <dbReference type="ChEBI" id="CHEBI:57945"/>
        <dbReference type="EC" id="1.14.13.227"/>
    </reaction>
</comment>
<keyword evidence="6" id="KW-1185">Reference proteome</keyword>
<evidence type="ECO:0000256" key="2">
    <source>
        <dbReference type="ARBA" id="ARBA00023002"/>
    </source>
</evidence>
<evidence type="ECO:0000313" key="6">
    <source>
        <dbReference type="Proteomes" id="UP000283128"/>
    </source>
</evidence>
<dbReference type="InterPro" id="IPR009078">
    <property type="entry name" value="Ferritin-like_SF"/>
</dbReference>
<evidence type="ECO:0000256" key="1">
    <source>
        <dbReference type="ARBA" id="ARBA00012710"/>
    </source>
</evidence>
<keyword evidence="2" id="KW-0560">Oxidoreductase</keyword>
<dbReference type="Gene3D" id="1.10.620.20">
    <property type="entry name" value="Ribonucleotide Reductase, subunit A"/>
    <property type="match status" value="1"/>
</dbReference>
<sequence>MALLKREEWQQYVRDVNWTYSYVDDEAVYPEWHSGTGKVPRSAWLTWEEDYKVTYPEYVATQRDKESSAYAVKAALQRSTTFDHLDEGWKSSTKMHFGGVALVEYAAVLGELKMARFGLNAAWRNMATFGQLDELRHAQITTFFGHEFVKKDPQYDWTQKTFHMDNWVPISLRNLFDGMMIAPNVVDLAIALPFTFETGFTNLQFVALSADALEAGDVNFANMISSIQTDEARHSQQGGPTMEILVEHDPVRAQWIIDKNFWGSARAFAALTGPAMDYYTPLEHRKQSYREFMEEWIIDQFVHTIEDYGLKKPWFWDEFMRGLDTWHHGLHMGLWFWRPTLWWRPKAAVSKDERDWLREKYPNWETVYGDKWDVIIDNINNNNVEATLPETLPWLCSMCNLPCCNAVQARNGRWRVPEWSLTYDGKTFQFCSNACRQIWWKDRDNVNHETLIDRFLAGQIQPMDVGGILTHMGLTPEVMGDDPDYEAWTKDYAGRPATGIAAVAAPAGQEGA</sequence>
<proteinExistence type="predicted"/>
<evidence type="ECO:0000256" key="3">
    <source>
        <dbReference type="ARBA" id="ARBA00023033"/>
    </source>
</evidence>
<dbReference type="Pfam" id="PF02332">
    <property type="entry name" value="Phenol_Hydrox"/>
    <property type="match status" value="1"/>
</dbReference>
<keyword evidence="3 5" id="KW-0503">Monooxygenase</keyword>
<dbReference type="GO" id="GO:0004497">
    <property type="term" value="F:monooxygenase activity"/>
    <property type="evidence" value="ECO:0007669"/>
    <property type="project" value="UniProtKB-KW"/>
</dbReference>
<dbReference type="EC" id="1.14.13.227" evidence="1"/>